<evidence type="ECO:0000313" key="10">
    <source>
        <dbReference type="EMBL" id="WND16446.1"/>
    </source>
</evidence>
<proteinExistence type="predicted"/>
<dbReference type="CDD" id="cd17369">
    <property type="entry name" value="MFS_ShiA_like"/>
    <property type="match status" value="1"/>
</dbReference>
<evidence type="ECO:0000256" key="5">
    <source>
        <dbReference type="ARBA" id="ARBA00022989"/>
    </source>
</evidence>
<feature type="domain" description="Major facilitator superfamily (MFS) profile" evidence="9">
    <location>
        <begin position="29"/>
        <end position="441"/>
    </location>
</feature>
<keyword evidence="4 8" id="KW-0812">Transmembrane</keyword>
<accession>A0ABY9U7Y7</accession>
<feature type="transmembrane region" description="Helical" evidence="8">
    <location>
        <begin position="135"/>
        <end position="157"/>
    </location>
</feature>
<keyword evidence="5 8" id="KW-1133">Transmembrane helix</keyword>
<evidence type="ECO:0000256" key="3">
    <source>
        <dbReference type="ARBA" id="ARBA00022475"/>
    </source>
</evidence>
<name>A0ABY9U7Y7_STRVL</name>
<dbReference type="PANTHER" id="PTHR43045">
    <property type="entry name" value="SHIKIMATE TRANSPORTER"/>
    <property type="match status" value="1"/>
</dbReference>
<sequence>MSAAPVPSQTPEAQKPEQDAPAPSRLRTVVLASLLGTTVEWYDFFLYSTAAGLVFDKLFFPTSNGTVGTMLSFATFAVGFVARPVGGLLFGHIGDRIGRKHTLAFTMGLMGVSTALIGLLPTYQQVGILAPALLLVLRVAQGVALGGEWAGAVLLAVEYGPDGRKGRFGSCPQIGLALGLALGTGVFALLSDALSDEAFLAYGWRIAFLVSLVLVVVGLAVRLKIDETPAFRAVRRLRELPRSAPLVELMRAPQARRHVLLGMLARWGEGAAFNTWAVFAITYATGTLKLDRTPVLLAVTAAALVMAVLIPVSGAAVDRRGARRVYVTGMAAFSVSVFPAFWLFGTGETWAFAAALVVTLGVVHAWFYGAQGTLFAALFTTPVRYTGMSFVYQVSGIFASGVTPLIMTALLALGSGSPWWACGYLALTGLVSVWATGRLRDGDLHVPTGPATLGPTTGPTPASAATPQPAASPTCPDDTAGPSTGSPNASTGSRR</sequence>
<organism evidence="10 11">
    <name type="scientific">Streptomyces violaceus</name>
    <name type="common">Streptomyces venezuelae</name>
    <dbReference type="NCBI Taxonomy" id="1936"/>
    <lineage>
        <taxon>Bacteria</taxon>
        <taxon>Bacillati</taxon>
        <taxon>Actinomycetota</taxon>
        <taxon>Actinomycetes</taxon>
        <taxon>Kitasatosporales</taxon>
        <taxon>Streptomycetaceae</taxon>
        <taxon>Streptomyces</taxon>
    </lineage>
</organism>
<keyword evidence="6 8" id="KW-0472">Membrane</keyword>
<dbReference type="InterPro" id="IPR011701">
    <property type="entry name" value="MFS"/>
</dbReference>
<gene>
    <name evidence="10" type="ORF">RI060_03335</name>
</gene>
<feature type="transmembrane region" description="Helical" evidence="8">
    <location>
        <begin position="295"/>
        <end position="313"/>
    </location>
</feature>
<comment type="subcellular location">
    <subcellularLocation>
        <location evidence="1">Cell membrane</location>
        <topology evidence="1">Multi-pass membrane protein</topology>
    </subcellularLocation>
</comment>
<dbReference type="InterPro" id="IPR005828">
    <property type="entry name" value="MFS_sugar_transport-like"/>
</dbReference>
<feature type="transmembrane region" description="Helical" evidence="8">
    <location>
        <begin position="418"/>
        <end position="437"/>
    </location>
</feature>
<feature type="region of interest" description="Disordered" evidence="7">
    <location>
        <begin position="446"/>
        <end position="495"/>
    </location>
</feature>
<feature type="transmembrane region" description="Helical" evidence="8">
    <location>
        <begin position="325"/>
        <end position="344"/>
    </location>
</feature>
<feature type="compositionally biased region" description="Low complexity" evidence="7">
    <location>
        <begin position="447"/>
        <end position="474"/>
    </location>
</feature>
<dbReference type="SUPFAM" id="SSF103473">
    <property type="entry name" value="MFS general substrate transporter"/>
    <property type="match status" value="1"/>
</dbReference>
<keyword evidence="3" id="KW-1003">Cell membrane</keyword>
<evidence type="ECO:0000256" key="4">
    <source>
        <dbReference type="ARBA" id="ARBA00022692"/>
    </source>
</evidence>
<feature type="transmembrane region" description="Helical" evidence="8">
    <location>
        <begin position="350"/>
        <end position="369"/>
    </location>
</feature>
<feature type="region of interest" description="Disordered" evidence="7">
    <location>
        <begin position="1"/>
        <end position="21"/>
    </location>
</feature>
<feature type="transmembrane region" description="Helical" evidence="8">
    <location>
        <begin position="259"/>
        <end position="283"/>
    </location>
</feature>
<feature type="transmembrane region" description="Helical" evidence="8">
    <location>
        <begin position="169"/>
        <end position="190"/>
    </location>
</feature>
<dbReference type="EMBL" id="CP134213">
    <property type="protein sequence ID" value="WND16446.1"/>
    <property type="molecule type" value="Genomic_DNA"/>
</dbReference>
<dbReference type="Proteomes" id="UP001249394">
    <property type="component" value="Chromosome"/>
</dbReference>
<evidence type="ECO:0000313" key="11">
    <source>
        <dbReference type="Proteomes" id="UP001249394"/>
    </source>
</evidence>
<evidence type="ECO:0000256" key="8">
    <source>
        <dbReference type="SAM" id="Phobius"/>
    </source>
</evidence>
<reference evidence="10 11" key="1">
    <citation type="submission" date="2023-09" db="EMBL/GenBank/DDBJ databases">
        <title>The genome sequence of Streptomyces anthocyanicus.</title>
        <authorList>
            <person name="Mo P."/>
        </authorList>
    </citation>
    <scope>NUCLEOTIDE SEQUENCE [LARGE SCALE GENOMIC DNA]</scope>
    <source>
        <strain evidence="10 11">JCM 4387</strain>
    </source>
</reference>
<feature type="transmembrane region" description="Helical" evidence="8">
    <location>
        <begin position="70"/>
        <end position="91"/>
    </location>
</feature>
<keyword evidence="11" id="KW-1185">Reference proteome</keyword>
<evidence type="ECO:0000256" key="7">
    <source>
        <dbReference type="SAM" id="MobiDB-lite"/>
    </source>
</evidence>
<feature type="transmembrane region" description="Helical" evidence="8">
    <location>
        <begin position="202"/>
        <end position="223"/>
    </location>
</feature>
<dbReference type="Pfam" id="PF07690">
    <property type="entry name" value="MFS_1"/>
    <property type="match status" value="1"/>
</dbReference>
<keyword evidence="2" id="KW-0813">Transport</keyword>
<feature type="compositionally biased region" description="Polar residues" evidence="7">
    <location>
        <begin position="481"/>
        <end position="495"/>
    </location>
</feature>
<dbReference type="InterPro" id="IPR036259">
    <property type="entry name" value="MFS_trans_sf"/>
</dbReference>
<evidence type="ECO:0000256" key="2">
    <source>
        <dbReference type="ARBA" id="ARBA00022448"/>
    </source>
</evidence>
<dbReference type="Gene3D" id="1.20.1250.20">
    <property type="entry name" value="MFS general substrate transporter like domains"/>
    <property type="match status" value="2"/>
</dbReference>
<dbReference type="PANTHER" id="PTHR43045:SF1">
    <property type="entry name" value="SHIKIMATE TRANSPORTER"/>
    <property type="match status" value="1"/>
</dbReference>
<feature type="transmembrane region" description="Helical" evidence="8">
    <location>
        <begin position="103"/>
        <end position="123"/>
    </location>
</feature>
<dbReference type="PROSITE" id="PS50850">
    <property type="entry name" value="MFS"/>
    <property type="match status" value="1"/>
</dbReference>
<dbReference type="Pfam" id="PF00083">
    <property type="entry name" value="Sugar_tr"/>
    <property type="match status" value="1"/>
</dbReference>
<protein>
    <submittedName>
        <fullName evidence="10">MFS transporter</fullName>
    </submittedName>
</protein>
<feature type="transmembrane region" description="Helical" evidence="8">
    <location>
        <begin position="390"/>
        <end position="412"/>
    </location>
</feature>
<evidence type="ECO:0000256" key="6">
    <source>
        <dbReference type="ARBA" id="ARBA00023136"/>
    </source>
</evidence>
<dbReference type="InterPro" id="IPR020846">
    <property type="entry name" value="MFS_dom"/>
</dbReference>
<evidence type="ECO:0000259" key="9">
    <source>
        <dbReference type="PROSITE" id="PS50850"/>
    </source>
</evidence>
<evidence type="ECO:0000256" key="1">
    <source>
        <dbReference type="ARBA" id="ARBA00004651"/>
    </source>
</evidence>